<name>A0A9P5X8B3_9AGAR</name>
<evidence type="ECO:0000313" key="3">
    <source>
        <dbReference type="Proteomes" id="UP000807342"/>
    </source>
</evidence>
<organism evidence="2 3">
    <name type="scientific">Macrolepiota fuliginosa MF-IS2</name>
    <dbReference type="NCBI Taxonomy" id="1400762"/>
    <lineage>
        <taxon>Eukaryota</taxon>
        <taxon>Fungi</taxon>
        <taxon>Dikarya</taxon>
        <taxon>Basidiomycota</taxon>
        <taxon>Agaricomycotina</taxon>
        <taxon>Agaricomycetes</taxon>
        <taxon>Agaricomycetidae</taxon>
        <taxon>Agaricales</taxon>
        <taxon>Agaricineae</taxon>
        <taxon>Agaricaceae</taxon>
        <taxon>Macrolepiota</taxon>
    </lineage>
</organism>
<reference evidence="2" key="1">
    <citation type="submission" date="2020-11" db="EMBL/GenBank/DDBJ databases">
        <authorList>
            <consortium name="DOE Joint Genome Institute"/>
            <person name="Ahrendt S."/>
            <person name="Riley R."/>
            <person name="Andreopoulos W."/>
            <person name="Labutti K."/>
            <person name="Pangilinan J."/>
            <person name="Ruiz-Duenas F.J."/>
            <person name="Barrasa J.M."/>
            <person name="Sanchez-Garcia M."/>
            <person name="Camarero S."/>
            <person name="Miyauchi S."/>
            <person name="Serrano A."/>
            <person name="Linde D."/>
            <person name="Babiker R."/>
            <person name="Drula E."/>
            <person name="Ayuso-Fernandez I."/>
            <person name="Pacheco R."/>
            <person name="Padilla G."/>
            <person name="Ferreira P."/>
            <person name="Barriuso J."/>
            <person name="Kellner H."/>
            <person name="Castanera R."/>
            <person name="Alfaro M."/>
            <person name="Ramirez L."/>
            <person name="Pisabarro A.G."/>
            <person name="Kuo A."/>
            <person name="Tritt A."/>
            <person name="Lipzen A."/>
            <person name="He G."/>
            <person name="Yan M."/>
            <person name="Ng V."/>
            <person name="Cullen D."/>
            <person name="Martin F."/>
            <person name="Rosso M.-N."/>
            <person name="Henrissat B."/>
            <person name="Hibbett D."/>
            <person name="Martinez A.T."/>
            <person name="Grigoriev I.V."/>
        </authorList>
    </citation>
    <scope>NUCLEOTIDE SEQUENCE</scope>
    <source>
        <strain evidence="2">MF-IS2</strain>
    </source>
</reference>
<dbReference type="SUPFAM" id="SSF56112">
    <property type="entry name" value="Protein kinase-like (PK-like)"/>
    <property type="match status" value="1"/>
</dbReference>
<feature type="region of interest" description="Disordered" evidence="1">
    <location>
        <begin position="1"/>
        <end position="20"/>
    </location>
</feature>
<evidence type="ECO:0000256" key="1">
    <source>
        <dbReference type="SAM" id="MobiDB-lite"/>
    </source>
</evidence>
<dbReference type="OrthoDB" id="4062651at2759"/>
<comment type="caution">
    <text evidence="2">The sequence shown here is derived from an EMBL/GenBank/DDBJ whole genome shotgun (WGS) entry which is preliminary data.</text>
</comment>
<feature type="compositionally biased region" description="Polar residues" evidence="1">
    <location>
        <begin position="1"/>
        <end position="16"/>
    </location>
</feature>
<evidence type="ECO:0008006" key="4">
    <source>
        <dbReference type="Google" id="ProtNLM"/>
    </source>
</evidence>
<dbReference type="EMBL" id="MU151359">
    <property type="protein sequence ID" value="KAF9444646.1"/>
    <property type="molecule type" value="Genomic_DNA"/>
</dbReference>
<proteinExistence type="predicted"/>
<accession>A0A9P5X8B3</accession>
<evidence type="ECO:0000313" key="2">
    <source>
        <dbReference type="EMBL" id="KAF9444646.1"/>
    </source>
</evidence>
<protein>
    <recommendedName>
        <fullName evidence="4">Protein kinase domain-containing protein</fullName>
    </recommendedName>
</protein>
<dbReference type="Proteomes" id="UP000807342">
    <property type="component" value="Unassembled WGS sequence"/>
</dbReference>
<keyword evidence="3" id="KW-1185">Reference proteome</keyword>
<dbReference type="Gene3D" id="1.10.510.10">
    <property type="entry name" value="Transferase(Phosphotransferase) domain 1"/>
    <property type="match status" value="1"/>
</dbReference>
<gene>
    <name evidence="2" type="ORF">P691DRAFT_326802</name>
</gene>
<dbReference type="AlphaFoldDB" id="A0A9P5X8B3"/>
<dbReference type="InterPro" id="IPR011009">
    <property type="entry name" value="Kinase-like_dom_sf"/>
</dbReference>
<sequence>MLRNMSGTTVPGSMPSSVDELPEQLDMHREAIADAARRRKKPFDVYTDRPCAPLAPFVGIYHPVFASFTRMMAIPPDQLEPRLRHEELDWGASLVSQPILSHPTKTDQTLGIREVLRRAVGPSVLGHAPLLPPTDGGSWDDIIPDDALIVVSARGLPIPCILITEEIDDGGSDPAARAACDYVAIYTSSNFKALRRISCCPALLFGIAGPRIIVCGATFTDRPIFQELTDYITLGSCTTTGDYHSGLDKAAYRAAQLLRGLREAFSTLGNYYNWNYYNLNIYRTPQFPQFPHFRTFSVDGSTVTVKYLERLDTSPQKAIFKARVVEVTNAESTAPCHLRRGEIVTIKFAYRYSKEAHSLLARQEPRLAPKLWHCQYEPTVDMIVIVMEFVDGYCLVERPAPSQRQFEALQKAVKILHENDFVFGDLREQNVLVPKEDENCMRLVDFDWCGKEGEVRYPSCIIMDEPGYEWHPTVQRGGLIRKEHDEHLLQMIMMNVGSGS</sequence>